<keyword evidence="1" id="KW-0812">Transmembrane</keyword>
<protein>
    <recommendedName>
        <fullName evidence="2">LicD/FKTN/FKRP nucleotidyltransferase domain-containing protein</fullName>
    </recommendedName>
</protein>
<keyword evidence="4" id="KW-1185">Reference proteome</keyword>
<evidence type="ECO:0000313" key="3">
    <source>
        <dbReference type="EMBL" id="KAK7093065.1"/>
    </source>
</evidence>
<evidence type="ECO:0000256" key="1">
    <source>
        <dbReference type="SAM" id="Phobius"/>
    </source>
</evidence>
<feature type="transmembrane region" description="Helical" evidence="1">
    <location>
        <begin position="20"/>
        <end position="38"/>
    </location>
</feature>
<evidence type="ECO:0000313" key="4">
    <source>
        <dbReference type="Proteomes" id="UP001374579"/>
    </source>
</evidence>
<dbReference type="PANTHER" id="PTHR13627:SF35">
    <property type="entry name" value="LICD FAMILY PROTEIN"/>
    <property type="match status" value="1"/>
</dbReference>
<dbReference type="InterPro" id="IPR007074">
    <property type="entry name" value="LicD/FKTN/FKRP_NTP_transf"/>
</dbReference>
<name>A0AAN9G3X7_9CAEN</name>
<dbReference type="Pfam" id="PF04991">
    <property type="entry name" value="LicD"/>
    <property type="match status" value="1"/>
</dbReference>
<dbReference type="InterPro" id="IPR052613">
    <property type="entry name" value="LicD_transferase"/>
</dbReference>
<comment type="caution">
    <text evidence="3">The sequence shown here is derived from an EMBL/GenBank/DDBJ whole genome shotgun (WGS) entry which is preliminary data.</text>
</comment>
<evidence type="ECO:0000259" key="2">
    <source>
        <dbReference type="Pfam" id="PF04991"/>
    </source>
</evidence>
<feature type="domain" description="LicD/FKTN/FKRP nucleotidyltransferase" evidence="2">
    <location>
        <begin position="156"/>
        <end position="192"/>
    </location>
</feature>
<keyword evidence="1" id="KW-0472">Membrane</keyword>
<dbReference type="PANTHER" id="PTHR13627">
    <property type="entry name" value="FUKUTIN RELATED PROTEIN"/>
    <property type="match status" value="1"/>
</dbReference>
<proteinExistence type="predicted"/>
<dbReference type="Proteomes" id="UP001374579">
    <property type="component" value="Unassembled WGS sequence"/>
</dbReference>
<dbReference type="EMBL" id="JBAMIC010000021">
    <property type="protein sequence ID" value="KAK7093065.1"/>
    <property type="molecule type" value="Genomic_DNA"/>
</dbReference>
<reference evidence="3 4" key="1">
    <citation type="submission" date="2024-02" db="EMBL/GenBank/DDBJ databases">
        <title>Chromosome-scale genome assembly of the rough periwinkle Littorina saxatilis.</title>
        <authorList>
            <person name="De Jode A."/>
            <person name="Faria R."/>
            <person name="Formenti G."/>
            <person name="Sims Y."/>
            <person name="Smith T.P."/>
            <person name="Tracey A."/>
            <person name="Wood J.M.D."/>
            <person name="Zagrodzka Z.B."/>
            <person name="Johannesson K."/>
            <person name="Butlin R.K."/>
            <person name="Leder E.H."/>
        </authorList>
    </citation>
    <scope>NUCLEOTIDE SEQUENCE [LARGE SCALE GENOMIC DNA]</scope>
    <source>
        <strain evidence="3">Snail1</strain>
        <tissue evidence="3">Muscle</tissue>
    </source>
</reference>
<accession>A0AAN9G3X7</accession>
<keyword evidence="1" id="KW-1133">Transmembrane helix</keyword>
<sequence length="374" mass="44104">MGWSRPNGMRGSMLRQKVVAKVKVVAVVVVIVLMITPLRNMLMPSCLWHKSWNDLHTLKLIRIHLFDLFFYIDRTPYSGDCDHIRRQLEPLNKLKVSELPAYSQEDWKAGLEKVKWKFTPEELWKVEHFKPSLTPEEQREMLYTTLVLAQAFDIFNVSYFMAEGTLIGIHRHHGLIPWDDDVDLMIPARQWAKAKAVLSCIPDFSLSMGRDFMWKFLWNKSKLWRWETFIRFPYIDVFPHNEDNDHLWPLTIWMKRDVIWRAADTYPAQRLPMEGYYVTAPKNPAAILSWHYGPGIHEECASRIFKRREREPFPLSDRVRIPCSYLYDIYPFVFHTKDPADGTPVEVRKIGSKILSTFKPHLNTVKPPSQNHTP</sequence>
<dbReference type="GO" id="GO:0009100">
    <property type="term" value="P:glycoprotein metabolic process"/>
    <property type="evidence" value="ECO:0007669"/>
    <property type="project" value="UniProtKB-ARBA"/>
</dbReference>
<dbReference type="AlphaFoldDB" id="A0AAN9G3X7"/>
<gene>
    <name evidence="3" type="ORF">V1264_008718</name>
</gene>
<organism evidence="3 4">
    <name type="scientific">Littorina saxatilis</name>
    <dbReference type="NCBI Taxonomy" id="31220"/>
    <lineage>
        <taxon>Eukaryota</taxon>
        <taxon>Metazoa</taxon>
        <taxon>Spiralia</taxon>
        <taxon>Lophotrochozoa</taxon>
        <taxon>Mollusca</taxon>
        <taxon>Gastropoda</taxon>
        <taxon>Caenogastropoda</taxon>
        <taxon>Littorinimorpha</taxon>
        <taxon>Littorinoidea</taxon>
        <taxon>Littorinidae</taxon>
        <taxon>Littorina</taxon>
    </lineage>
</organism>